<dbReference type="Pfam" id="PF12622">
    <property type="entry name" value="NpwBP"/>
    <property type="match status" value="1"/>
</dbReference>
<feature type="compositionally biased region" description="Basic and acidic residues" evidence="1">
    <location>
        <begin position="67"/>
        <end position="78"/>
    </location>
</feature>
<dbReference type="InterPro" id="IPR019007">
    <property type="entry name" value="Wbp11/ELF5/Saf1_N"/>
</dbReference>
<feature type="compositionally biased region" description="Basic residues" evidence="1">
    <location>
        <begin position="1"/>
        <end position="11"/>
    </location>
</feature>
<feature type="domain" description="Wbp11/ELF5/Saf1 N-terminal" evidence="2">
    <location>
        <begin position="2"/>
        <end position="66"/>
    </location>
</feature>
<dbReference type="GO" id="GO:0006396">
    <property type="term" value="P:RNA processing"/>
    <property type="evidence" value="ECO:0007669"/>
    <property type="project" value="InterPro"/>
</dbReference>
<keyword evidence="4" id="KW-1185">Reference proteome</keyword>
<feature type="compositionally biased region" description="Basic and acidic residues" evidence="1">
    <location>
        <begin position="103"/>
        <end position="123"/>
    </location>
</feature>
<comment type="caution">
    <text evidence="3">The sequence shown here is derived from an EMBL/GenBank/DDBJ whole genome shotgun (WGS) entry which is preliminary data.</text>
</comment>
<evidence type="ECO:0000259" key="2">
    <source>
        <dbReference type="Pfam" id="PF09429"/>
    </source>
</evidence>
<feature type="compositionally biased region" description="Pro residues" evidence="1">
    <location>
        <begin position="321"/>
        <end position="333"/>
    </location>
</feature>
<protein>
    <submittedName>
        <fullName evidence="3">Proline-rich family</fullName>
    </submittedName>
</protein>
<feature type="compositionally biased region" description="Polar residues" evidence="1">
    <location>
        <begin position="283"/>
        <end position="317"/>
    </location>
</feature>
<organism evidence="3 4">
    <name type="scientific">Pyrrhoderma noxium</name>
    <dbReference type="NCBI Taxonomy" id="2282107"/>
    <lineage>
        <taxon>Eukaryota</taxon>
        <taxon>Fungi</taxon>
        <taxon>Dikarya</taxon>
        <taxon>Basidiomycota</taxon>
        <taxon>Agaricomycotina</taxon>
        <taxon>Agaricomycetes</taxon>
        <taxon>Hymenochaetales</taxon>
        <taxon>Hymenochaetaceae</taxon>
        <taxon>Pyrrhoderma</taxon>
    </lineage>
</organism>
<name>A0A286UTK8_9AGAM</name>
<feature type="compositionally biased region" description="Pro residues" evidence="1">
    <location>
        <begin position="249"/>
        <end position="272"/>
    </location>
</feature>
<dbReference type="InParanoid" id="A0A286UTK8"/>
<gene>
    <name evidence="3" type="ORF">PNOK_0286800</name>
</gene>
<feature type="region of interest" description="Disordered" evidence="1">
    <location>
        <begin position="1"/>
        <end position="20"/>
    </location>
</feature>
<feature type="compositionally biased region" description="Pro residues" evidence="1">
    <location>
        <begin position="197"/>
        <end position="239"/>
    </location>
</feature>
<dbReference type="Proteomes" id="UP000217199">
    <property type="component" value="Unassembled WGS sequence"/>
</dbReference>
<evidence type="ECO:0000313" key="3">
    <source>
        <dbReference type="EMBL" id="PAV22911.1"/>
    </source>
</evidence>
<reference evidence="3 4" key="1">
    <citation type="journal article" date="2017" name="Mol. Ecol.">
        <title>Comparative and population genomic landscape of Phellinus noxius: A hypervariable fungus causing root rot in trees.</title>
        <authorList>
            <person name="Chung C.L."/>
            <person name="Lee T.J."/>
            <person name="Akiba M."/>
            <person name="Lee H.H."/>
            <person name="Kuo T.H."/>
            <person name="Liu D."/>
            <person name="Ke H.M."/>
            <person name="Yokoi T."/>
            <person name="Roa M.B."/>
            <person name="Lu M.J."/>
            <person name="Chang Y.Y."/>
            <person name="Ann P.J."/>
            <person name="Tsai J.N."/>
            <person name="Chen C.Y."/>
            <person name="Tzean S.S."/>
            <person name="Ota Y."/>
            <person name="Hattori T."/>
            <person name="Sahashi N."/>
            <person name="Liou R.F."/>
            <person name="Kikuchi T."/>
            <person name="Tsai I.J."/>
        </authorList>
    </citation>
    <scope>NUCLEOTIDE SEQUENCE [LARGE SCALE GENOMIC DNA]</scope>
    <source>
        <strain evidence="3 4">FFPRI411160</strain>
    </source>
</reference>
<accession>A0A286UTK8</accession>
<evidence type="ECO:0000256" key="1">
    <source>
        <dbReference type="SAM" id="MobiDB-lite"/>
    </source>
</evidence>
<dbReference type="Pfam" id="PF09429">
    <property type="entry name" value="Wbp11"/>
    <property type="match status" value="1"/>
</dbReference>
<feature type="compositionally biased region" description="Low complexity" evidence="1">
    <location>
        <begin position="336"/>
        <end position="352"/>
    </location>
</feature>
<feature type="region of interest" description="Disordered" evidence="1">
    <location>
        <begin position="412"/>
        <end position="445"/>
    </location>
</feature>
<feature type="region of interest" description="Disordered" evidence="1">
    <location>
        <begin position="67"/>
        <end position="395"/>
    </location>
</feature>
<dbReference type="EMBL" id="NBII01000002">
    <property type="protein sequence ID" value="PAV22911.1"/>
    <property type="molecule type" value="Genomic_DNA"/>
</dbReference>
<evidence type="ECO:0000313" key="4">
    <source>
        <dbReference type="Proteomes" id="UP000217199"/>
    </source>
</evidence>
<dbReference type="AlphaFoldDB" id="A0A286UTK8"/>
<dbReference type="OrthoDB" id="205569at2759"/>
<sequence length="459" mass="51087">MRLAQRKKELKKNKVERQKNRDFALVKKDTNEIEDEISELEKVEKLSGDQVKLLKELRAELASINKKKEEYVSAHPEQRGLVYKRRRDKEKEENDDDAQPTQVKKERNLFNKDGLPRHPERSIYYDPLMNPYGMPPPGMPYVQRALLPGEVDSEAESEKDSGDDFDDDIIMPKGPPPRKAKDGLDEVDSDVDTIPMPEGPPPGSILDPEVPPLPLEPPPLPPGPPPNFLPPMPPFPPNLPLVTQTPFLQQPPPFPGFPSSNFPPPPPPPPGFFPERGNKRNRQLSASAMQDPLSSVPHQTYQAHLVQNQHTHSNKSTIPIPGLPHNPNLPPRPESVSRSHGLSASSSAVISAEPQLRDLKKESTAFVPSALKRKKGAGGTSGRVNAAPSFSEDNDTINVTAKPDLLVTLREKLGPRVSDKKEGLPEGKDDVSKKRKLNEIERSKDDYDKFLEEMSDVLG</sequence>
<proteinExistence type="predicted"/>
<dbReference type="STRING" id="2282107.A0A286UTK8"/>